<gene>
    <name evidence="5" type="ORF">FSB76_03710</name>
</gene>
<evidence type="ECO:0000259" key="4">
    <source>
        <dbReference type="Pfam" id="PF01103"/>
    </source>
</evidence>
<comment type="subcellular location">
    <subcellularLocation>
        <location evidence="1">Membrane</location>
    </subcellularLocation>
</comment>
<dbReference type="GO" id="GO:0019867">
    <property type="term" value="C:outer membrane"/>
    <property type="evidence" value="ECO:0007669"/>
    <property type="project" value="InterPro"/>
</dbReference>
<name>A0A5B8VWU3_9SPHI</name>
<reference evidence="5 6" key="1">
    <citation type="journal article" date="2013" name="J. Microbiol.">
        <title>Mucilaginibacter ginsenosidivorax sp. nov., with ginsenoside converting activity isolated from sediment.</title>
        <authorList>
            <person name="Kim J.K."/>
            <person name="Choi T.E."/>
            <person name="Liu Q.M."/>
            <person name="Park H.Y."/>
            <person name="Yi T.H."/>
            <person name="Yoon M.H."/>
            <person name="Kim S.C."/>
            <person name="Im W.T."/>
        </authorList>
    </citation>
    <scope>NUCLEOTIDE SEQUENCE [LARGE SCALE GENOMIC DNA]</scope>
    <source>
        <strain evidence="5 6">KHI28</strain>
    </source>
</reference>
<dbReference type="OrthoDB" id="333971at2"/>
<dbReference type="EMBL" id="CP042437">
    <property type="protein sequence ID" value="QEC75095.1"/>
    <property type="molecule type" value="Genomic_DNA"/>
</dbReference>
<keyword evidence="6" id="KW-1185">Reference proteome</keyword>
<evidence type="ECO:0000313" key="6">
    <source>
        <dbReference type="Proteomes" id="UP000321362"/>
    </source>
</evidence>
<organism evidence="5 6">
    <name type="scientific">Mucilaginibacter ginsenosidivorax</name>
    <dbReference type="NCBI Taxonomy" id="862126"/>
    <lineage>
        <taxon>Bacteria</taxon>
        <taxon>Pseudomonadati</taxon>
        <taxon>Bacteroidota</taxon>
        <taxon>Sphingobacteriia</taxon>
        <taxon>Sphingobacteriales</taxon>
        <taxon>Sphingobacteriaceae</taxon>
        <taxon>Mucilaginibacter</taxon>
    </lineage>
</organism>
<sequence length="860" mass="96428">MLKKLLLILLLVAGSLACNAQITSSTRADKSRMTGDSITISAHPEYDQVSGIHRWLFGENFRKDWAQPVKLPIIRLSKFKGGLSPLKQGGGMESKSLRLEDKDGKEWVLRSVEKAPDKLLPENLQGTFAVDWIGDEFSGQHPYSALIVPPLAEAAHVPHANPVIGVVADDVALGQYSKVFTGLICLLEEREPAGPSDNTLKMERALNKSYDSRIDGEMFLRARMLDMLIGDWDRHEDQWRWAGDISGKQKAYIPVPRDRDQVFHVNQGLLPSIAALPWIDPVLGNFTADIPNVKYSIFKTKFLNAIPDVQFSYAQWMNIVNDFVKYETDDVLEAGLKLLPKENYRLRHTELLAILKKRRDNIPAAMSQYFYFINRIVDIHITNKDELLTIAGAPDKTLRVKIDKLNKSDDVKGSYMDITYDPAVTEEVRIYVSGGDDHIVVDNSTSPIKLRFVDSTGHKTYDIKNSVNTIPVYGSKDSITFTGKTNRLSNRLSADTNATRFRPTNLYNVWMPLATAAINADDGFLLGLGFKYTGYDGFRKLPYATRQQLLISHAFATNAFRANYSGEWSQVVGKADFVMKANILAPDNTTNFFGRGNETILIKNEGYRKYYRARFNTLEFDAALRWQTGKGSFLSAGPSAQFYHYNPDDNAGRFISQPSLINSYDSTSVNKNKIHLGLMLNFTSNKRNNNVLPFKGYYFEVALAGYEGLNTYSKAFVQIKPEFTYYLPLDAKGNIVLSDRIGGGISFGKPAFYQSMFLGGQGNLLGYLQNRFAGQNMFFNNLQGRVKIADIASYILPGQLGITGFYDTGRVWISGEHSDKWHTGAGGGLYFAPASLTVLQLLAGHSDEGWYPYISLNFRL</sequence>
<evidence type="ECO:0000256" key="2">
    <source>
        <dbReference type="ARBA" id="ARBA00023136"/>
    </source>
</evidence>
<feature type="domain" description="Bacterial surface antigen (D15)" evidence="4">
    <location>
        <begin position="577"/>
        <end position="825"/>
    </location>
</feature>
<dbReference type="Pfam" id="PF01103">
    <property type="entry name" value="Omp85"/>
    <property type="match status" value="1"/>
</dbReference>
<evidence type="ECO:0000256" key="3">
    <source>
        <dbReference type="SAM" id="SignalP"/>
    </source>
</evidence>
<protein>
    <submittedName>
        <fullName evidence="5">BamA/TamA family outer membrane protein</fullName>
    </submittedName>
</protein>
<dbReference type="AlphaFoldDB" id="A0A5B8VWU3"/>
<evidence type="ECO:0000313" key="5">
    <source>
        <dbReference type="EMBL" id="QEC75095.1"/>
    </source>
</evidence>
<dbReference type="Gene3D" id="2.40.160.50">
    <property type="entry name" value="membrane protein fhac: a member of the omp85/tpsb transporter family"/>
    <property type="match status" value="1"/>
</dbReference>
<keyword evidence="3" id="KW-0732">Signal</keyword>
<dbReference type="KEGG" id="mgk:FSB76_03710"/>
<accession>A0A5B8VWU3</accession>
<dbReference type="InterPro" id="IPR000184">
    <property type="entry name" value="Bac_surfAg_D15"/>
</dbReference>
<proteinExistence type="predicted"/>
<dbReference type="PROSITE" id="PS51257">
    <property type="entry name" value="PROKAR_LIPOPROTEIN"/>
    <property type="match status" value="1"/>
</dbReference>
<evidence type="ECO:0000256" key="1">
    <source>
        <dbReference type="ARBA" id="ARBA00004370"/>
    </source>
</evidence>
<feature type="signal peptide" evidence="3">
    <location>
        <begin position="1"/>
        <end position="20"/>
    </location>
</feature>
<keyword evidence="2" id="KW-0472">Membrane</keyword>
<dbReference type="Proteomes" id="UP000321362">
    <property type="component" value="Chromosome"/>
</dbReference>
<dbReference type="RefSeq" id="WP_147052250.1">
    <property type="nucleotide sequence ID" value="NZ_CP042437.1"/>
</dbReference>
<feature type="chain" id="PRO_5022697216" evidence="3">
    <location>
        <begin position="21"/>
        <end position="860"/>
    </location>
</feature>